<dbReference type="InterPro" id="IPR009057">
    <property type="entry name" value="Homeodomain-like_sf"/>
</dbReference>
<organism evidence="6 7">
    <name type="scientific">Geodermatophilus siccatus</name>
    <dbReference type="NCBI Taxonomy" id="1137991"/>
    <lineage>
        <taxon>Bacteria</taxon>
        <taxon>Bacillati</taxon>
        <taxon>Actinomycetota</taxon>
        <taxon>Actinomycetes</taxon>
        <taxon>Geodermatophilales</taxon>
        <taxon>Geodermatophilaceae</taxon>
        <taxon>Geodermatophilus</taxon>
    </lineage>
</organism>
<gene>
    <name evidence="6" type="ORF">SAMN05660642_01077</name>
</gene>
<evidence type="ECO:0000256" key="4">
    <source>
        <dbReference type="PROSITE-ProRule" id="PRU00335"/>
    </source>
</evidence>
<dbReference type="SUPFAM" id="SSF46689">
    <property type="entry name" value="Homeodomain-like"/>
    <property type="match status" value="1"/>
</dbReference>
<dbReference type="OrthoDB" id="4746440at2"/>
<keyword evidence="3" id="KW-0804">Transcription</keyword>
<evidence type="ECO:0000256" key="3">
    <source>
        <dbReference type="ARBA" id="ARBA00023163"/>
    </source>
</evidence>
<dbReference type="GO" id="GO:0003700">
    <property type="term" value="F:DNA-binding transcription factor activity"/>
    <property type="evidence" value="ECO:0007669"/>
    <property type="project" value="TreeGrafter"/>
</dbReference>
<accession>A0A1G9NKY9</accession>
<reference evidence="7" key="1">
    <citation type="submission" date="2016-10" db="EMBL/GenBank/DDBJ databases">
        <authorList>
            <person name="Varghese N."/>
            <person name="Submissions S."/>
        </authorList>
    </citation>
    <scope>NUCLEOTIDE SEQUENCE [LARGE SCALE GENOMIC DNA]</scope>
    <source>
        <strain evidence="7">DSM 45419</strain>
    </source>
</reference>
<dbReference type="AlphaFoldDB" id="A0A1G9NKY9"/>
<keyword evidence="2 4" id="KW-0238">DNA-binding</keyword>
<dbReference type="RefSeq" id="WP_091214771.1">
    <property type="nucleotide sequence ID" value="NZ_FNHE01000002.1"/>
</dbReference>
<dbReference type="PRINTS" id="PR00455">
    <property type="entry name" value="HTHTETR"/>
</dbReference>
<dbReference type="Proteomes" id="UP000198680">
    <property type="component" value="Unassembled WGS sequence"/>
</dbReference>
<evidence type="ECO:0000256" key="1">
    <source>
        <dbReference type="ARBA" id="ARBA00023015"/>
    </source>
</evidence>
<dbReference type="InterPro" id="IPR001647">
    <property type="entry name" value="HTH_TetR"/>
</dbReference>
<evidence type="ECO:0000313" key="7">
    <source>
        <dbReference type="Proteomes" id="UP000198680"/>
    </source>
</evidence>
<dbReference type="InterPro" id="IPR050109">
    <property type="entry name" value="HTH-type_TetR-like_transc_reg"/>
</dbReference>
<keyword evidence="1" id="KW-0805">Transcription regulation</keyword>
<dbReference type="Gene3D" id="1.10.357.10">
    <property type="entry name" value="Tetracycline Repressor, domain 2"/>
    <property type="match status" value="1"/>
</dbReference>
<dbReference type="STRING" id="1137991.SAMN05660642_01077"/>
<proteinExistence type="predicted"/>
<feature type="domain" description="HTH tetR-type" evidence="5">
    <location>
        <begin position="12"/>
        <end position="72"/>
    </location>
</feature>
<sequence length="200" mass="21432">MPPSRSAAGSREQRRARIEQTALELFRARGFDHVTVEDVCAEAGVAPATFYRHFGTKEEVVFAYQADFTAALGRALDAGAQVPDAERLPVVLGEFAAFLESQQDVLALRDQIVLGHPRLMQRTLTVQRDMEGALAAGLARSRGLPTPDSTALLEAGVGILVLRVALRSWRAAGGGSLVAVTRQTWLRLREVVAGLVTGGG</sequence>
<protein>
    <submittedName>
        <fullName evidence="6">Transcriptional regulator, TetR family</fullName>
    </submittedName>
</protein>
<dbReference type="GO" id="GO:0000976">
    <property type="term" value="F:transcription cis-regulatory region binding"/>
    <property type="evidence" value="ECO:0007669"/>
    <property type="project" value="TreeGrafter"/>
</dbReference>
<dbReference type="Pfam" id="PF00440">
    <property type="entry name" value="TetR_N"/>
    <property type="match status" value="1"/>
</dbReference>
<feature type="DNA-binding region" description="H-T-H motif" evidence="4">
    <location>
        <begin position="35"/>
        <end position="54"/>
    </location>
</feature>
<dbReference type="PANTHER" id="PTHR30055:SF238">
    <property type="entry name" value="MYCOFACTOCIN BIOSYNTHESIS TRANSCRIPTIONAL REGULATOR MFTR-RELATED"/>
    <property type="match status" value="1"/>
</dbReference>
<dbReference type="EMBL" id="FNHE01000002">
    <property type="protein sequence ID" value="SDL87049.1"/>
    <property type="molecule type" value="Genomic_DNA"/>
</dbReference>
<keyword evidence="7" id="KW-1185">Reference proteome</keyword>
<dbReference type="PROSITE" id="PS50977">
    <property type="entry name" value="HTH_TETR_2"/>
    <property type="match status" value="1"/>
</dbReference>
<dbReference type="PROSITE" id="PS01081">
    <property type="entry name" value="HTH_TETR_1"/>
    <property type="match status" value="1"/>
</dbReference>
<dbReference type="InterPro" id="IPR023772">
    <property type="entry name" value="DNA-bd_HTH_TetR-type_CS"/>
</dbReference>
<evidence type="ECO:0000313" key="6">
    <source>
        <dbReference type="EMBL" id="SDL87049.1"/>
    </source>
</evidence>
<evidence type="ECO:0000256" key="2">
    <source>
        <dbReference type="ARBA" id="ARBA00023125"/>
    </source>
</evidence>
<name>A0A1G9NKY9_9ACTN</name>
<evidence type="ECO:0000259" key="5">
    <source>
        <dbReference type="PROSITE" id="PS50977"/>
    </source>
</evidence>
<dbReference type="PANTHER" id="PTHR30055">
    <property type="entry name" value="HTH-TYPE TRANSCRIPTIONAL REGULATOR RUTR"/>
    <property type="match status" value="1"/>
</dbReference>